<dbReference type="InterPro" id="IPR029061">
    <property type="entry name" value="THDP-binding"/>
</dbReference>
<dbReference type="PROSITE" id="PS00187">
    <property type="entry name" value="TPP_ENZYMES"/>
    <property type="match status" value="1"/>
</dbReference>
<evidence type="ECO:0000313" key="4">
    <source>
        <dbReference type="EMBL" id="PIZ99643.1"/>
    </source>
</evidence>
<evidence type="ECO:0000313" key="5">
    <source>
        <dbReference type="Proteomes" id="UP000230405"/>
    </source>
</evidence>
<organism evidence="4 5">
    <name type="scientific">Candidatus Komeilibacteria bacterium CG_4_10_14_0_2_um_filter_37_10</name>
    <dbReference type="NCBI Taxonomy" id="1974470"/>
    <lineage>
        <taxon>Bacteria</taxon>
        <taxon>Candidatus Komeiliibacteriota</taxon>
    </lineage>
</organism>
<dbReference type="PANTHER" id="PTHR48084:SF3">
    <property type="entry name" value="SUBUNIT OF PYRUVATE:FLAVODOXIN OXIDOREDUCTASE"/>
    <property type="match status" value="1"/>
</dbReference>
<comment type="caution">
    <text evidence="4">The sequence shown here is derived from an EMBL/GenBank/DDBJ whole genome shotgun (WGS) entry which is preliminary data.</text>
</comment>
<sequence>MSNLVIPHCWKLSSKPHRFCPGCGYPLLMKALGANIDEMNIQNQTFLSLDIGCSLLAWDFFNVDTTQTHHGRTIPLAVGYKMSQPNNIALAMIGDGGGYAIGLQHLIHARLRNDNITVILVNNANYGMTGGQRAPTSIRGQKTATGVIDSDWQIDGIKLLTSISPAPVYLARAAVDNQIQMKKYLASALQWQQQKKGFSFVEILSFCPTNWHTNAGATLAYLKELKIKYPLGEF</sequence>
<dbReference type="InterPro" id="IPR011766">
    <property type="entry name" value="TPP_enzyme_TPP-bd"/>
</dbReference>
<feature type="domain" description="Thiamine pyrophosphate enzyme TPP-binding" evidence="3">
    <location>
        <begin position="59"/>
        <end position="203"/>
    </location>
</feature>
<dbReference type="GO" id="GO:0030976">
    <property type="term" value="F:thiamine pyrophosphate binding"/>
    <property type="evidence" value="ECO:0007669"/>
    <property type="project" value="InterPro"/>
</dbReference>
<dbReference type="GO" id="GO:0016625">
    <property type="term" value="F:oxidoreductase activity, acting on the aldehyde or oxo group of donors, iron-sulfur protein as acceptor"/>
    <property type="evidence" value="ECO:0007669"/>
    <property type="project" value="UniProtKB-ARBA"/>
</dbReference>
<keyword evidence="1" id="KW-0560">Oxidoreductase</keyword>
<protein>
    <submittedName>
        <fullName evidence="4">2-oxoglutarate synthase</fullName>
    </submittedName>
</protein>
<reference evidence="5" key="1">
    <citation type="submission" date="2017-09" db="EMBL/GenBank/DDBJ databases">
        <title>Depth-based differentiation of microbial function through sediment-hosted aquifers and enrichment of novel symbionts in the deep terrestrial subsurface.</title>
        <authorList>
            <person name="Probst A.J."/>
            <person name="Ladd B."/>
            <person name="Jarett J.K."/>
            <person name="Geller-Mcgrath D.E."/>
            <person name="Sieber C.M.K."/>
            <person name="Emerson J.B."/>
            <person name="Anantharaman K."/>
            <person name="Thomas B.C."/>
            <person name="Malmstrom R."/>
            <person name="Stieglmeier M."/>
            <person name="Klingl A."/>
            <person name="Woyke T."/>
            <person name="Ryan C.M."/>
            <person name="Banfield J.F."/>
        </authorList>
    </citation>
    <scope>NUCLEOTIDE SEQUENCE [LARGE SCALE GENOMIC DNA]</scope>
</reference>
<dbReference type="InterPro" id="IPR051457">
    <property type="entry name" value="2-oxoacid:Fd_oxidoreductase"/>
</dbReference>
<dbReference type="Gene3D" id="3.40.50.970">
    <property type="match status" value="1"/>
</dbReference>
<accession>A0A2M7VG31</accession>
<evidence type="ECO:0000256" key="1">
    <source>
        <dbReference type="ARBA" id="ARBA00023002"/>
    </source>
</evidence>
<keyword evidence="2" id="KW-0786">Thiamine pyrophosphate</keyword>
<dbReference type="GO" id="GO:0000287">
    <property type="term" value="F:magnesium ion binding"/>
    <property type="evidence" value="ECO:0007669"/>
    <property type="project" value="InterPro"/>
</dbReference>
<evidence type="ECO:0000259" key="3">
    <source>
        <dbReference type="Pfam" id="PF02775"/>
    </source>
</evidence>
<proteinExistence type="predicted"/>
<dbReference type="AlphaFoldDB" id="A0A2M7VG31"/>
<dbReference type="InterPro" id="IPR000399">
    <property type="entry name" value="TPP-bd_CS"/>
</dbReference>
<gene>
    <name evidence="4" type="ORF">COX77_01025</name>
</gene>
<name>A0A2M7VG31_9BACT</name>
<evidence type="ECO:0000256" key="2">
    <source>
        <dbReference type="ARBA" id="ARBA00023052"/>
    </source>
</evidence>
<dbReference type="SUPFAM" id="SSF52518">
    <property type="entry name" value="Thiamin diphosphate-binding fold (THDP-binding)"/>
    <property type="match status" value="1"/>
</dbReference>
<dbReference type="GO" id="GO:0045333">
    <property type="term" value="P:cellular respiration"/>
    <property type="evidence" value="ECO:0007669"/>
    <property type="project" value="UniProtKB-ARBA"/>
</dbReference>
<dbReference type="PANTHER" id="PTHR48084">
    <property type="entry name" value="2-OXOGLUTARATE OXIDOREDUCTASE SUBUNIT KORB-RELATED"/>
    <property type="match status" value="1"/>
</dbReference>
<dbReference type="Pfam" id="PF02775">
    <property type="entry name" value="TPP_enzyme_C"/>
    <property type="match status" value="1"/>
</dbReference>
<dbReference type="EMBL" id="PFPO01000018">
    <property type="protein sequence ID" value="PIZ99643.1"/>
    <property type="molecule type" value="Genomic_DNA"/>
</dbReference>
<dbReference type="Proteomes" id="UP000230405">
    <property type="component" value="Unassembled WGS sequence"/>
</dbReference>